<protein>
    <submittedName>
        <fullName evidence="2">GroES-like protein</fullName>
    </submittedName>
</protein>
<proteinExistence type="predicted"/>
<accession>A0A316VBJ8</accession>
<dbReference type="STRING" id="1280837.A0A316VBJ8"/>
<dbReference type="PANTHER" id="PTHR44013:SF1">
    <property type="entry name" value="ZINC-TYPE ALCOHOL DEHYDROGENASE-LIKE PROTEIN C16A3.02C"/>
    <property type="match status" value="1"/>
</dbReference>
<dbReference type="Pfam" id="PF13602">
    <property type="entry name" value="ADH_zinc_N_2"/>
    <property type="match status" value="1"/>
</dbReference>
<dbReference type="InterPro" id="IPR011032">
    <property type="entry name" value="GroES-like_sf"/>
</dbReference>
<evidence type="ECO:0000259" key="1">
    <source>
        <dbReference type="SMART" id="SM00829"/>
    </source>
</evidence>
<dbReference type="AlphaFoldDB" id="A0A316VBJ8"/>
<dbReference type="SUPFAM" id="SSF50129">
    <property type="entry name" value="GroES-like"/>
    <property type="match status" value="1"/>
</dbReference>
<dbReference type="GeneID" id="37019025"/>
<reference evidence="2 3" key="1">
    <citation type="journal article" date="2018" name="Mol. Biol. Evol.">
        <title>Broad Genomic Sampling Reveals a Smut Pathogenic Ancestry of the Fungal Clade Ustilaginomycotina.</title>
        <authorList>
            <person name="Kijpornyongpan T."/>
            <person name="Mondo S.J."/>
            <person name="Barry K."/>
            <person name="Sandor L."/>
            <person name="Lee J."/>
            <person name="Lipzen A."/>
            <person name="Pangilinan J."/>
            <person name="LaButti K."/>
            <person name="Hainaut M."/>
            <person name="Henrissat B."/>
            <person name="Grigoriev I.V."/>
            <person name="Spatafora J.W."/>
            <person name="Aime M.C."/>
        </authorList>
    </citation>
    <scope>NUCLEOTIDE SEQUENCE [LARGE SCALE GENOMIC DNA]</scope>
    <source>
        <strain evidence="2 3">MCA 3882</strain>
    </source>
</reference>
<dbReference type="PANTHER" id="PTHR44013">
    <property type="entry name" value="ZINC-TYPE ALCOHOL DEHYDROGENASE-LIKE PROTEIN C16A3.02C"/>
    <property type="match status" value="1"/>
</dbReference>
<keyword evidence="3" id="KW-1185">Reference proteome</keyword>
<dbReference type="InterPro" id="IPR013154">
    <property type="entry name" value="ADH-like_N"/>
</dbReference>
<dbReference type="Gene3D" id="3.40.50.720">
    <property type="entry name" value="NAD(P)-binding Rossmann-like Domain"/>
    <property type="match status" value="1"/>
</dbReference>
<sequence>MVKAYTYSKRGKPANTLNHVEDYNPPSLQDDQVRIKVKAVGLNPVDWKIMAFAPTFIGKRPAVAASDYSGTILESKSENFKPGDEVYGIVYSSLKIATGLGSLAEEITAPAHSCAKRPENIEPIQAAGISLVGLTGLVLSQQADLAAKFSSSSSSAKIRVLVCGGASSVGLQLISILHHKGYYVAATYSEAKYDLVLGRGADKTFDYKKPDMTKTLIEFAQKEGQFDVILDCADAFDIWKIGEKVLVPNGSYTNVGMDLTQGIIPALRRLVSYFLLPTWLGGVGRAYKRPEEIATKENMIELDELVRKGVVVPLIDSEYEFEKSLDAFAHLMSNRATGKVIIKLQNEYVHFPTSI</sequence>
<dbReference type="FunCoup" id="A0A316VBJ8">
    <property type="interactions" value="280"/>
</dbReference>
<dbReference type="SUPFAM" id="SSF51735">
    <property type="entry name" value="NAD(P)-binding Rossmann-fold domains"/>
    <property type="match status" value="1"/>
</dbReference>
<dbReference type="InParanoid" id="A0A316VBJ8"/>
<dbReference type="InterPro" id="IPR036291">
    <property type="entry name" value="NAD(P)-bd_dom_sf"/>
</dbReference>
<name>A0A316VBJ8_9BASI</name>
<dbReference type="GO" id="GO:0016491">
    <property type="term" value="F:oxidoreductase activity"/>
    <property type="evidence" value="ECO:0007669"/>
    <property type="project" value="InterPro"/>
</dbReference>
<gene>
    <name evidence="2" type="ORF">FA14DRAFT_144419</name>
</gene>
<evidence type="ECO:0000313" key="2">
    <source>
        <dbReference type="EMBL" id="PWN34906.1"/>
    </source>
</evidence>
<evidence type="ECO:0000313" key="3">
    <source>
        <dbReference type="Proteomes" id="UP000245771"/>
    </source>
</evidence>
<dbReference type="InterPro" id="IPR052733">
    <property type="entry name" value="Chloroplast_QOR"/>
</dbReference>
<feature type="domain" description="Enoyl reductase (ER)" evidence="1">
    <location>
        <begin position="12"/>
        <end position="342"/>
    </location>
</feature>
<dbReference type="OrthoDB" id="3509362at2759"/>
<dbReference type="CDD" id="cd08267">
    <property type="entry name" value="MDR1"/>
    <property type="match status" value="1"/>
</dbReference>
<dbReference type="EMBL" id="KZ819603">
    <property type="protein sequence ID" value="PWN34906.1"/>
    <property type="molecule type" value="Genomic_DNA"/>
</dbReference>
<dbReference type="RefSeq" id="XP_025355208.1">
    <property type="nucleotide sequence ID" value="XM_025497244.1"/>
</dbReference>
<organism evidence="2 3">
    <name type="scientific">Meira miltonrushii</name>
    <dbReference type="NCBI Taxonomy" id="1280837"/>
    <lineage>
        <taxon>Eukaryota</taxon>
        <taxon>Fungi</taxon>
        <taxon>Dikarya</taxon>
        <taxon>Basidiomycota</taxon>
        <taxon>Ustilaginomycotina</taxon>
        <taxon>Exobasidiomycetes</taxon>
        <taxon>Exobasidiales</taxon>
        <taxon>Brachybasidiaceae</taxon>
        <taxon>Meira</taxon>
    </lineage>
</organism>
<dbReference type="Gene3D" id="3.90.180.10">
    <property type="entry name" value="Medium-chain alcohol dehydrogenases, catalytic domain"/>
    <property type="match status" value="1"/>
</dbReference>
<dbReference type="Pfam" id="PF08240">
    <property type="entry name" value="ADH_N"/>
    <property type="match status" value="1"/>
</dbReference>
<dbReference type="Proteomes" id="UP000245771">
    <property type="component" value="Unassembled WGS sequence"/>
</dbReference>
<dbReference type="SMART" id="SM00829">
    <property type="entry name" value="PKS_ER"/>
    <property type="match status" value="1"/>
</dbReference>
<dbReference type="InterPro" id="IPR020843">
    <property type="entry name" value="ER"/>
</dbReference>